<dbReference type="EMBL" id="CM023484">
    <property type="protein sequence ID" value="KAH6933303.1"/>
    <property type="molecule type" value="Genomic_DNA"/>
</dbReference>
<gene>
    <name evidence="1" type="ORF">HPB50_014016</name>
</gene>
<comment type="caution">
    <text evidence="1">The sequence shown here is derived from an EMBL/GenBank/DDBJ whole genome shotgun (WGS) entry which is preliminary data.</text>
</comment>
<reference evidence="1" key="1">
    <citation type="submission" date="2020-05" db="EMBL/GenBank/DDBJ databases">
        <title>Large-scale comparative analyses of tick genomes elucidate their genetic diversity and vector capacities.</title>
        <authorList>
            <person name="Jia N."/>
            <person name="Wang J."/>
            <person name="Shi W."/>
            <person name="Du L."/>
            <person name="Sun Y."/>
            <person name="Zhan W."/>
            <person name="Jiang J."/>
            <person name="Wang Q."/>
            <person name="Zhang B."/>
            <person name="Ji P."/>
            <person name="Sakyi L.B."/>
            <person name="Cui X."/>
            <person name="Yuan T."/>
            <person name="Jiang B."/>
            <person name="Yang W."/>
            <person name="Lam T.T.-Y."/>
            <person name="Chang Q."/>
            <person name="Ding S."/>
            <person name="Wang X."/>
            <person name="Zhu J."/>
            <person name="Ruan X."/>
            <person name="Zhao L."/>
            <person name="Wei J."/>
            <person name="Que T."/>
            <person name="Du C."/>
            <person name="Cheng J."/>
            <person name="Dai P."/>
            <person name="Han X."/>
            <person name="Huang E."/>
            <person name="Gao Y."/>
            <person name="Liu J."/>
            <person name="Shao H."/>
            <person name="Ye R."/>
            <person name="Li L."/>
            <person name="Wei W."/>
            <person name="Wang X."/>
            <person name="Wang C."/>
            <person name="Yang T."/>
            <person name="Huo Q."/>
            <person name="Li W."/>
            <person name="Guo W."/>
            <person name="Chen H."/>
            <person name="Zhou L."/>
            <person name="Ni X."/>
            <person name="Tian J."/>
            <person name="Zhou Y."/>
            <person name="Sheng Y."/>
            <person name="Liu T."/>
            <person name="Pan Y."/>
            <person name="Xia L."/>
            <person name="Li J."/>
            <person name="Zhao F."/>
            <person name="Cao W."/>
        </authorList>
    </citation>
    <scope>NUCLEOTIDE SEQUENCE</scope>
    <source>
        <strain evidence="1">Hyas-2018</strain>
    </source>
</reference>
<sequence>MGLIGITAAIMSSADSSMLSASSMVTKNVYQSFLRPMASDVEVSLVLRIMVFAIGSWATYLALSVESVFNLWLFCSDIVYVLLFPQLICVLYFKESNTYGSLLAFLISALFRWLCGEPSMNVPVTIRLPLYDEEHGQQFPFRLACMLIGLLTQLMGSYCAARAFQSGWLPQRLDVFQCFASVKSKPGDQSGTTGGATGTLQPQGSDLSVKNDVSGNDAALKNRKTSASETSYKARRTSTVDSTWKGKRINAAEAKRSRRTGDGGSSKSKQQSSSSHKDVEADGSAHQAPEPSSGKSSSSSSAKSDVPADSKTVESKREGGRPSDPSRKERRSKIHVHIDVAAIGGSKSEGEQPKEG</sequence>
<evidence type="ECO:0000313" key="1">
    <source>
        <dbReference type="EMBL" id="KAH6933303.1"/>
    </source>
</evidence>
<keyword evidence="2" id="KW-1185">Reference proteome</keyword>
<dbReference type="Proteomes" id="UP000821845">
    <property type="component" value="Chromosome 4"/>
</dbReference>
<accession>A0ACB7SHT7</accession>
<protein>
    <submittedName>
        <fullName evidence="1">Uncharacterized protein</fullName>
    </submittedName>
</protein>
<evidence type="ECO:0000313" key="2">
    <source>
        <dbReference type="Proteomes" id="UP000821845"/>
    </source>
</evidence>
<name>A0ACB7SHT7_HYAAI</name>
<organism evidence="1 2">
    <name type="scientific">Hyalomma asiaticum</name>
    <name type="common">Tick</name>
    <dbReference type="NCBI Taxonomy" id="266040"/>
    <lineage>
        <taxon>Eukaryota</taxon>
        <taxon>Metazoa</taxon>
        <taxon>Ecdysozoa</taxon>
        <taxon>Arthropoda</taxon>
        <taxon>Chelicerata</taxon>
        <taxon>Arachnida</taxon>
        <taxon>Acari</taxon>
        <taxon>Parasitiformes</taxon>
        <taxon>Ixodida</taxon>
        <taxon>Ixodoidea</taxon>
        <taxon>Ixodidae</taxon>
        <taxon>Hyalomminae</taxon>
        <taxon>Hyalomma</taxon>
    </lineage>
</organism>
<proteinExistence type="predicted"/>